<dbReference type="Gene3D" id="2.60.120.10">
    <property type="entry name" value="Jelly Rolls"/>
    <property type="match status" value="1"/>
</dbReference>
<sequence>MQYTGVSEERGGEGKMRKVVVAVSGGFDPLHADHIKLFREAKKLGDKLVVILNTDEWLLKKRNFVFMPFDQRKEILEAIRYVDEVVPQIDKDMTVAETLRLIKPHIFVKSGDRTLDTLPKAEVKVCDELGIAVRYVDTGEIRVHSSWLLNRVKNEYQTRIEKPWGYEDILSNSSNELVKRIFIKRGQRTSLHYHEKRREVLICIQGEGFIKVDSKDYTVYPMFSIKIDPYILHRIYAKTDMLWIEVSDGHPNDIVRKLDDYGRV</sequence>
<dbReference type="InterPro" id="IPR001538">
    <property type="entry name" value="Man6P_isomerase-2_C"/>
</dbReference>
<dbReference type="Pfam" id="PF01467">
    <property type="entry name" value="CTP_transf_like"/>
    <property type="match status" value="1"/>
</dbReference>
<dbReference type="SUPFAM" id="SSF52374">
    <property type="entry name" value="Nucleotidylyl transferase"/>
    <property type="match status" value="1"/>
</dbReference>
<organism evidence="5 6">
    <name type="scientific">Candidatus Methanodesulfokora washburnensis</name>
    <dbReference type="NCBI Taxonomy" id="2478471"/>
    <lineage>
        <taxon>Archaea</taxon>
        <taxon>Thermoproteota</taxon>
        <taxon>Candidatus Korarchaeia</taxon>
        <taxon>Candidatus Korarchaeia incertae sedis</taxon>
        <taxon>Candidatus Methanodesulfokora</taxon>
    </lineage>
</organism>
<dbReference type="PANTHER" id="PTHR43793:SF1">
    <property type="entry name" value="FAD SYNTHASE"/>
    <property type="match status" value="1"/>
</dbReference>
<dbReference type="PANTHER" id="PTHR43793">
    <property type="entry name" value="FAD SYNTHASE"/>
    <property type="match status" value="1"/>
</dbReference>
<evidence type="ECO:0000313" key="6">
    <source>
        <dbReference type="Proteomes" id="UP000277582"/>
    </source>
</evidence>
<dbReference type="InterPro" id="IPR004821">
    <property type="entry name" value="Cyt_trans-like"/>
</dbReference>
<dbReference type="InterPro" id="IPR014710">
    <property type="entry name" value="RmlC-like_jellyroll"/>
</dbReference>
<keyword evidence="2" id="KW-0548">Nucleotidyltransferase</keyword>
<feature type="domain" description="Cytidyltransferase-like" evidence="4">
    <location>
        <begin position="24"/>
        <end position="135"/>
    </location>
</feature>
<evidence type="ECO:0000259" key="4">
    <source>
        <dbReference type="Pfam" id="PF01467"/>
    </source>
</evidence>
<dbReference type="Pfam" id="PF01050">
    <property type="entry name" value="MannoseP_isomer"/>
    <property type="match status" value="1"/>
</dbReference>
<dbReference type="Gene3D" id="3.40.50.620">
    <property type="entry name" value="HUPs"/>
    <property type="match status" value="1"/>
</dbReference>
<reference evidence="5 6" key="1">
    <citation type="submission" date="2018-10" db="EMBL/GenBank/DDBJ databases">
        <title>Co-occurring genomic capacity for anaerobic methane metabolism and dissimilatory sulfite reduction discovered in the Korarchaeota.</title>
        <authorList>
            <person name="Mckay L.J."/>
            <person name="Dlakic M."/>
            <person name="Fields M.W."/>
            <person name="Delmont T.O."/>
            <person name="Eren A.M."/>
            <person name="Jay Z.J."/>
            <person name="Klingelsmith K.B."/>
            <person name="Rusch D.B."/>
            <person name="Inskeep W.P."/>
        </authorList>
    </citation>
    <scope>NUCLEOTIDE SEQUENCE [LARGE SCALE GENOMIC DNA]</scope>
    <source>
        <strain evidence="5 6">MDKW</strain>
    </source>
</reference>
<dbReference type="GO" id="GO:0005976">
    <property type="term" value="P:polysaccharide metabolic process"/>
    <property type="evidence" value="ECO:0007669"/>
    <property type="project" value="InterPro"/>
</dbReference>
<proteinExistence type="predicted"/>
<protein>
    <recommendedName>
        <fullName evidence="7">Cupin domain-containing protein</fullName>
    </recommendedName>
</protein>
<dbReference type="InterPro" id="IPR011051">
    <property type="entry name" value="RmlC_Cupin_sf"/>
</dbReference>
<keyword evidence="1" id="KW-0808">Transferase</keyword>
<dbReference type="SUPFAM" id="SSF51182">
    <property type="entry name" value="RmlC-like cupins"/>
    <property type="match status" value="1"/>
</dbReference>
<dbReference type="NCBIfam" id="TIGR00125">
    <property type="entry name" value="cyt_tran_rel"/>
    <property type="match status" value="1"/>
</dbReference>
<dbReference type="Proteomes" id="UP000277582">
    <property type="component" value="Unassembled WGS sequence"/>
</dbReference>
<evidence type="ECO:0000256" key="1">
    <source>
        <dbReference type="ARBA" id="ARBA00022679"/>
    </source>
</evidence>
<accession>A0A3R9PFW5</accession>
<keyword evidence="6" id="KW-1185">Reference proteome</keyword>
<gene>
    <name evidence="5" type="ORF">D6D85_10640</name>
</gene>
<dbReference type="AlphaFoldDB" id="A0A3R9PFW5"/>
<name>A0A3R9PFW5_9CREN</name>
<dbReference type="InterPro" id="IPR050385">
    <property type="entry name" value="Archaeal_FAD_synthase"/>
</dbReference>
<dbReference type="GO" id="GO:0016779">
    <property type="term" value="F:nucleotidyltransferase activity"/>
    <property type="evidence" value="ECO:0007669"/>
    <property type="project" value="UniProtKB-KW"/>
</dbReference>
<dbReference type="InterPro" id="IPR014729">
    <property type="entry name" value="Rossmann-like_a/b/a_fold"/>
</dbReference>
<feature type="domain" description="Mannose-6-phosphate isomerase type II C-terminal" evidence="3">
    <location>
        <begin position="153"/>
        <end position="250"/>
    </location>
</feature>
<evidence type="ECO:0000259" key="3">
    <source>
        <dbReference type="Pfam" id="PF01050"/>
    </source>
</evidence>
<dbReference type="EMBL" id="RCOS01000121">
    <property type="protein sequence ID" value="RSN73366.1"/>
    <property type="molecule type" value="Genomic_DNA"/>
</dbReference>
<evidence type="ECO:0000313" key="5">
    <source>
        <dbReference type="EMBL" id="RSN73366.1"/>
    </source>
</evidence>
<evidence type="ECO:0008006" key="7">
    <source>
        <dbReference type="Google" id="ProtNLM"/>
    </source>
</evidence>
<evidence type="ECO:0000256" key="2">
    <source>
        <dbReference type="ARBA" id="ARBA00022695"/>
    </source>
</evidence>
<comment type="caution">
    <text evidence="5">The sequence shown here is derived from an EMBL/GenBank/DDBJ whole genome shotgun (WGS) entry which is preliminary data.</text>
</comment>